<dbReference type="InterPro" id="IPR007197">
    <property type="entry name" value="rSAM"/>
</dbReference>
<keyword evidence="4" id="KW-0408">Iron</keyword>
<accession>A0A1F4TSR1</accession>
<evidence type="ECO:0000313" key="8">
    <source>
        <dbReference type="Proteomes" id="UP000178951"/>
    </source>
</evidence>
<dbReference type="AlphaFoldDB" id="A0A1F4TSR1"/>
<organism evidence="7 8">
    <name type="scientific">candidate division WOR-1 bacterium RIFOXYB2_FULL_48_7</name>
    <dbReference type="NCBI Taxonomy" id="1802583"/>
    <lineage>
        <taxon>Bacteria</taxon>
        <taxon>Bacillati</taxon>
        <taxon>Saganbacteria</taxon>
    </lineage>
</organism>
<dbReference type="InterPro" id="IPR023404">
    <property type="entry name" value="rSAM_horseshoe"/>
</dbReference>
<gene>
    <name evidence="7" type="ORF">A2311_00645</name>
</gene>
<dbReference type="SMART" id="SM00729">
    <property type="entry name" value="Elp3"/>
    <property type="match status" value="1"/>
</dbReference>
<name>A0A1F4TSR1_UNCSA</name>
<evidence type="ECO:0000256" key="4">
    <source>
        <dbReference type="ARBA" id="ARBA00023004"/>
    </source>
</evidence>
<keyword evidence="3" id="KW-0479">Metal-binding</keyword>
<dbReference type="GO" id="GO:0003824">
    <property type="term" value="F:catalytic activity"/>
    <property type="evidence" value="ECO:0007669"/>
    <property type="project" value="InterPro"/>
</dbReference>
<dbReference type="STRING" id="1802583.A2311_00645"/>
<dbReference type="Gene3D" id="3.30.750.200">
    <property type="match status" value="1"/>
</dbReference>
<dbReference type="GO" id="GO:0051539">
    <property type="term" value="F:4 iron, 4 sulfur cluster binding"/>
    <property type="evidence" value="ECO:0007669"/>
    <property type="project" value="UniProtKB-KW"/>
</dbReference>
<dbReference type="InterPro" id="IPR034466">
    <property type="entry name" value="Methyltransferase_Class_B"/>
</dbReference>
<dbReference type="SFLD" id="SFLDS00029">
    <property type="entry name" value="Radical_SAM"/>
    <property type="match status" value="1"/>
</dbReference>
<dbReference type="GO" id="GO:0046872">
    <property type="term" value="F:metal ion binding"/>
    <property type="evidence" value="ECO:0007669"/>
    <property type="project" value="UniProtKB-KW"/>
</dbReference>
<dbReference type="InterPro" id="IPR006638">
    <property type="entry name" value="Elp3/MiaA/NifB-like_rSAM"/>
</dbReference>
<comment type="caution">
    <text evidence="7">The sequence shown here is derived from an EMBL/GenBank/DDBJ whole genome shotgun (WGS) entry which is preliminary data.</text>
</comment>
<dbReference type="SUPFAM" id="SSF102114">
    <property type="entry name" value="Radical SAM enzymes"/>
    <property type="match status" value="2"/>
</dbReference>
<dbReference type="Gene3D" id="3.40.50.280">
    <property type="entry name" value="Cobalamin-binding domain"/>
    <property type="match status" value="1"/>
</dbReference>
<reference evidence="7 8" key="1">
    <citation type="journal article" date="2016" name="Nat. Commun.">
        <title>Thousands of microbial genomes shed light on interconnected biogeochemical processes in an aquifer system.</title>
        <authorList>
            <person name="Anantharaman K."/>
            <person name="Brown C.T."/>
            <person name="Hug L.A."/>
            <person name="Sharon I."/>
            <person name="Castelle C.J."/>
            <person name="Probst A.J."/>
            <person name="Thomas B.C."/>
            <person name="Singh A."/>
            <person name="Wilkins M.J."/>
            <person name="Karaoz U."/>
            <person name="Brodie E.L."/>
            <person name="Williams K.H."/>
            <person name="Hubbard S.S."/>
            <person name="Banfield J.F."/>
        </authorList>
    </citation>
    <scope>NUCLEOTIDE SEQUENCE [LARGE SCALE GENOMIC DNA]</scope>
</reference>
<dbReference type="SFLD" id="SFLDG01123">
    <property type="entry name" value="methyltransferase_(Class_B)"/>
    <property type="match status" value="1"/>
</dbReference>
<dbReference type="PROSITE" id="PS51918">
    <property type="entry name" value="RADICAL_SAM"/>
    <property type="match status" value="1"/>
</dbReference>
<feature type="domain" description="Radical SAM core" evidence="6">
    <location>
        <begin position="211"/>
        <end position="500"/>
    </location>
</feature>
<evidence type="ECO:0000259" key="6">
    <source>
        <dbReference type="PROSITE" id="PS51918"/>
    </source>
</evidence>
<dbReference type="SFLD" id="SFLDG01082">
    <property type="entry name" value="B12-binding_domain_containing"/>
    <property type="match status" value="1"/>
</dbReference>
<dbReference type="PANTHER" id="PTHR43409">
    <property type="entry name" value="ANAEROBIC MAGNESIUM-PROTOPORPHYRIN IX MONOMETHYL ESTER CYCLASE-RELATED"/>
    <property type="match status" value="1"/>
</dbReference>
<evidence type="ECO:0000256" key="1">
    <source>
        <dbReference type="ARBA" id="ARBA00001966"/>
    </source>
</evidence>
<dbReference type="Gene3D" id="3.80.30.20">
    <property type="entry name" value="tm_1862 like domain"/>
    <property type="match status" value="1"/>
</dbReference>
<keyword evidence="5" id="KW-0411">Iron-sulfur</keyword>
<protein>
    <recommendedName>
        <fullName evidence="6">Radical SAM core domain-containing protein</fullName>
    </recommendedName>
</protein>
<dbReference type="Proteomes" id="UP000178951">
    <property type="component" value="Unassembled WGS sequence"/>
</dbReference>
<dbReference type="InterPro" id="IPR051198">
    <property type="entry name" value="BchE-like"/>
</dbReference>
<evidence type="ECO:0000256" key="3">
    <source>
        <dbReference type="ARBA" id="ARBA00022723"/>
    </source>
</evidence>
<evidence type="ECO:0000256" key="2">
    <source>
        <dbReference type="ARBA" id="ARBA00022691"/>
    </source>
</evidence>
<dbReference type="PANTHER" id="PTHR43409:SF16">
    <property type="entry name" value="SLR0320 PROTEIN"/>
    <property type="match status" value="1"/>
</dbReference>
<evidence type="ECO:0000256" key="5">
    <source>
        <dbReference type="ARBA" id="ARBA00023014"/>
    </source>
</evidence>
<dbReference type="InterPro" id="IPR058240">
    <property type="entry name" value="rSAM_sf"/>
</dbReference>
<comment type="cofactor">
    <cofactor evidence="1">
        <name>[4Fe-4S] cluster</name>
        <dbReference type="ChEBI" id="CHEBI:49883"/>
    </cofactor>
</comment>
<keyword evidence="2" id="KW-0949">S-adenosyl-L-methionine</keyword>
<sequence>MFIPKSGPVRSVLLVATNVVPQNDQHMIMPTQLDYLAAQLRGRGIHVECLDLSLIGTPFPLPRQEQAQDTFQHLFAQRAMVLSRTVAEGEFDLVGLSFRNLDPSLIQEPCAEQPIREYYLSDLLELSAAVRQANEDVFLVLGGPAYSLFPETLLRRARADYGIVGAGEAALAGLVESINQDRPPLDRIISRSFDFSSAVFSRGNIDLPAYHKLGVTASLQTKRGCAHQCNYCNYPALEGRHYQLRPATVVVDEMEALMRTGFEDFYFLDAVFNSPLEQAKSILREIIRRQLDVRLEGMLSPHQLDEEFLDLAEGAGFFKPLTSLGRRRLADAPPEPSLWRTLGYRPFSDGSAFVGNKYYSAQTMKDFSVRKKSKRNLILGIDAGDDQMLQGLGKSFDQAAISRAAQLIRARGIPLTFDLLLGGPGTTLEGVKNTLNLALEAGADTVNVALGIRVYPRTGLAAMTQGSLWHMEQDLLPVTAFQSPVPFWEIVELLEDFEDLVTLDYNFR</sequence>
<dbReference type="EMBL" id="MEUF01000021">
    <property type="protein sequence ID" value="OGC35728.1"/>
    <property type="molecule type" value="Genomic_DNA"/>
</dbReference>
<evidence type="ECO:0000313" key="7">
    <source>
        <dbReference type="EMBL" id="OGC35728.1"/>
    </source>
</evidence>
<proteinExistence type="predicted"/>